<keyword evidence="11 12" id="KW-0472">Membrane</keyword>
<dbReference type="NCBIfam" id="TIGR03141">
    <property type="entry name" value="cytochro_ccmD"/>
    <property type="match status" value="1"/>
</dbReference>
<dbReference type="GO" id="GO:0005886">
    <property type="term" value="C:plasma membrane"/>
    <property type="evidence" value="ECO:0007669"/>
    <property type="project" value="UniProtKB-SubCell"/>
</dbReference>
<evidence type="ECO:0000313" key="14">
    <source>
        <dbReference type="Proteomes" id="UP000290287"/>
    </source>
</evidence>
<dbReference type="RefSeq" id="WP_129122579.1">
    <property type="nucleotide sequence ID" value="NZ_PEIB01000014.1"/>
</dbReference>
<evidence type="ECO:0000256" key="8">
    <source>
        <dbReference type="ARBA" id="ARBA00022692"/>
    </source>
</evidence>
<dbReference type="AlphaFoldDB" id="A0A4Q0YVE3"/>
<keyword evidence="9 12" id="KW-0201">Cytochrome c-type biogenesis</keyword>
<evidence type="ECO:0000256" key="5">
    <source>
        <dbReference type="ARBA" id="ARBA00022448"/>
    </source>
</evidence>
<dbReference type="InterPro" id="IPR052075">
    <property type="entry name" value="Heme_exporter_D"/>
</dbReference>
<evidence type="ECO:0000256" key="9">
    <source>
        <dbReference type="ARBA" id="ARBA00022748"/>
    </source>
</evidence>
<evidence type="ECO:0000256" key="10">
    <source>
        <dbReference type="ARBA" id="ARBA00022989"/>
    </source>
</evidence>
<evidence type="ECO:0000313" key="13">
    <source>
        <dbReference type="EMBL" id="RXJ72941.1"/>
    </source>
</evidence>
<keyword evidence="8 12" id="KW-0812">Transmembrane</keyword>
<gene>
    <name evidence="13" type="primary">ccmD</name>
    <name evidence="13" type="ORF">CS022_12735</name>
</gene>
<dbReference type="Proteomes" id="UP000290287">
    <property type="component" value="Unassembled WGS sequence"/>
</dbReference>
<dbReference type="PANTHER" id="PTHR37531:SF1">
    <property type="entry name" value="HEME EXPORTER PROTEIN D"/>
    <property type="match status" value="1"/>
</dbReference>
<evidence type="ECO:0000256" key="3">
    <source>
        <dbReference type="ARBA" id="ARBA00008741"/>
    </source>
</evidence>
<organism evidence="13 14">
    <name type="scientific">Veronia nyctiphanis</name>
    <dbReference type="NCBI Taxonomy" id="1278244"/>
    <lineage>
        <taxon>Bacteria</taxon>
        <taxon>Pseudomonadati</taxon>
        <taxon>Pseudomonadota</taxon>
        <taxon>Gammaproteobacteria</taxon>
        <taxon>Vibrionales</taxon>
        <taxon>Vibrionaceae</taxon>
        <taxon>Veronia</taxon>
    </lineage>
</organism>
<keyword evidence="6 12" id="KW-1003">Cell membrane</keyword>
<dbReference type="InterPro" id="IPR007078">
    <property type="entry name" value="Haem_export_protD_CcmD"/>
</dbReference>
<evidence type="ECO:0000256" key="6">
    <source>
        <dbReference type="ARBA" id="ARBA00022475"/>
    </source>
</evidence>
<evidence type="ECO:0000256" key="1">
    <source>
        <dbReference type="ARBA" id="ARBA00002442"/>
    </source>
</evidence>
<comment type="subcellular location">
    <subcellularLocation>
        <location evidence="2 12">Cell inner membrane</location>
        <topology evidence="2 12">Single-pass membrane protein</topology>
    </subcellularLocation>
</comment>
<sequence>MHFDSFSDFLAMGGYAYYVWAAFGITFVSMVGVVLSSALTHRRLLRGIKNNVAREERIQKAKDMENTL</sequence>
<dbReference type="PANTHER" id="PTHR37531">
    <property type="entry name" value="HEME EXPORTER PROTEIN D"/>
    <property type="match status" value="1"/>
</dbReference>
<keyword evidence="7 12" id="KW-0997">Cell inner membrane</keyword>
<accession>A0A4Q0YVE3</accession>
<dbReference type="EMBL" id="PEIB01000014">
    <property type="protein sequence ID" value="RXJ72941.1"/>
    <property type="molecule type" value="Genomic_DNA"/>
</dbReference>
<dbReference type="OrthoDB" id="9815607at2"/>
<comment type="function">
    <text evidence="1 12">Required for the export of heme to the periplasm for the biogenesis of c-type cytochromes.</text>
</comment>
<comment type="caution">
    <text evidence="13">The sequence shown here is derived from an EMBL/GenBank/DDBJ whole genome shotgun (WGS) entry which is preliminary data.</text>
</comment>
<proteinExistence type="inferred from homology"/>
<evidence type="ECO:0000256" key="4">
    <source>
        <dbReference type="ARBA" id="ARBA00016461"/>
    </source>
</evidence>
<evidence type="ECO:0000256" key="11">
    <source>
        <dbReference type="ARBA" id="ARBA00023136"/>
    </source>
</evidence>
<comment type="similarity">
    <text evidence="3 12">Belongs to the CcmD/CycX/HelD family.</text>
</comment>
<evidence type="ECO:0000256" key="2">
    <source>
        <dbReference type="ARBA" id="ARBA00004377"/>
    </source>
</evidence>
<protein>
    <recommendedName>
        <fullName evidence="4 12">Heme exporter protein D</fullName>
    </recommendedName>
</protein>
<keyword evidence="10 12" id="KW-1133">Transmembrane helix</keyword>
<feature type="transmembrane region" description="Helical" evidence="12">
    <location>
        <begin position="15"/>
        <end position="39"/>
    </location>
</feature>
<reference evidence="13 14" key="1">
    <citation type="submission" date="2017-10" db="EMBL/GenBank/DDBJ databases">
        <title>Nyctiphanis sp. nov., isolated from the stomach of the euphausiid Nyctiphanes simplex (Hansen, 1911) in the Gulf of California.</title>
        <authorList>
            <person name="Gomez-Gil B."/>
            <person name="Aguilar-Mendez M."/>
            <person name="Lopez-Cortes A."/>
            <person name="Gomez-Gutierrez J."/>
            <person name="Roque A."/>
            <person name="Lang E."/>
            <person name="Gonzalez-Castillo A."/>
        </authorList>
    </citation>
    <scope>NUCLEOTIDE SEQUENCE [LARGE SCALE GENOMIC DNA]</scope>
    <source>
        <strain evidence="13 14">CAIM 600</strain>
    </source>
</reference>
<dbReference type="GO" id="GO:1903607">
    <property type="term" value="P:cytochrome c biosynthetic process"/>
    <property type="evidence" value="ECO:0007669"/>
    <property type="project" value="TreeGrafter"/>
</dbReference>
<evidence type="ECO:0000256" key="12">
    <source>
        <dbReference type="RuleBase" id="RU363101"/>
    </source>
</evidence>
<dbReference type="GO" id="GO:0017004">
    <property type="term" value="P:cytochrome complex assembly"/>
    <property type="evidence" value="ECO:0007669"/>
    <property type="project" value="UniProtKB-KW"/>
</dbReference>
<name>A0A4Q0YVE3_9GAMM</name>
<dbReference type="GO" id="GO:0015886">
    <property type="term" value="P:heme transport"/>
    <property type="evidence" value="ECO:0007669"/>
    <property type="project" value="InterPro"/>
</dbReference>
<keyword evidence="14" id="KW-1185">Reference proteome</keyword>
<dbReference type="Pfam" id="PF04995">
    <property type="entry name" value="CcmD"/>
    <property type="match status" value="1"/>
</dbReference>
<keyword evidence="5 12" id="KW-0813">Transport</keyword>
<evidence type="ECO:0000256" key="7">
    <source>
        <dbReference type="ARBA" id="ARBA00022519"/>
    </source>
</evidence>